<dbReference type="PANTHER" id="PTHR16201">
    <property type="entry name" value="SEVEN TRANSMEMBRANE PROTEIN 1-RELATED"/>
    <property type="match status" value="1"/>
</dbReference>
<dbReference type="InterPro" id="IPR051415">
    <property type="entry name" value="LAAT-1"/>
</dbReference>
<keyword evidence="9" id="KW-1185">Reference proteome</keyword>
<keyword evidence="3 6" id="KW-1133">Transmembrane helix</keyword>
<name>A0A0C4E7K2_MAGP6</name>
<dbReference type="OMA" id="YYEKKWS"/>
<comment type="subcellular location">
    <subcellularLocation>
        <location evidence="1">Membrane</location>
        <topology evidence="1">Multi-pass membrane protein</topology>
    </subcellularLocation>
</comment>
<dbReference type="PANTHER" id="PTHR16201:SF37">
    <property type="entry name" value="PQ-LOOP REPEAT-CONTAINING PROTEIN"/>
    <property type="match status" value="1"/>
</dbReference>
<dbReference type="Gene3D" id="1.20.1280.290">
    <property type="match status" value="1"/>
</dbReference>
<keyword evidence="4 6" id="KW-0472">Membrane</keyword>
<protein>
    <recommendedName>
        <fullName evidence="10">PQ loop repeat protein</fullName>
    </recommendedName>
</protein>
<evidence type="ECO:0000313" key="7">
    <source>
        <dbReference type="EMBL" id="KLU89544.1"/>
    </source>
</evidence>
<feature type="transmembrane region" description="Helical" evidence="6">
    <location>
        <begin position="81"/>
        <end position="99"/>
    </location>
</feature>
<evidence type="ECO:0000256" key="3">
    <source>
        <dbReference type="ARBA" id="ARBA00022989"/>
    </source>
</evidence>
<evidence type="ECO:0000256" key="1">
    <source>
        <dbReference type="ARBA" id="ARBA00004141"/>
    </source>
</evidence>
<evidence type="ECO:0008006" key="10">
    <source>
        <dbReference type="Google" id="ProtNLM"/>
    </source>
</evidence>
<dbReference type="EMBL" id="ADBL01002059">
    <property type="status" value="NOT_ANNOTATED_CDS"/>
    <property type="molecule type" value="Genomic_DNA"/>
</dbReference>
<evidence type="ECO:0000256" key="6">
    <source>
        <dbReference type="SAM" id="Phobius"/>
    </source>
</evidence>
<feature type="transmembrane region" description="Helical" evidence="6">
    <location>
        <begin position="233"/>
        <end position="258"/>
    </location>
</feature>
<feature type="compositionally biased region" description="Gly residues" evidence="5">
    <location>
        <begin position="277"/>
        <end position="288"/>
    </location>
</feature>
<dbReference type="EnsemblFungi" id="MAPG_08515T0">
    <property type="protein sequence ID" value="MAPG_08515T0"/>
    <property type="gene ID" value="MAPG_08515"/>
</dbReference>
<dbReference type="AlphaFoldDB" id="A0A0C4E7K2"/>
<feature type="transmembrane region" description="Helical" evidence="6">
    <location>
        <begin position="206"/>
        <end position="227"/>
    </location>
</feature>
<proteinExistence type="predicted"/>
<organism evidence="8 9">
    <name type="scientific">Magnaporthiopsis poae (strain ATCC 64411 / 73-15)</name>
    <name type="common">Kentucky bluegrass fungus</name>
    <name type="synonym">Magnaporthe poae</name>
    <dbReference type="NCBI Taxonomy" id="644358"/>
    <lineage>
        <taxon>Eukaryota</taxon>
        <taxon>Fungi</taxon>
        <taxon>Dikarya</taxon>
        <taxon>Ascomycota</taxon>
        <taxon>Pezizomycotina</taxon>
        <taxon>Sordariomycetes</taxon>
        <taxon>Sordariomycetidae</taxon>
        <taxon>Magnaporthales</taxon>
        <taxon>Magnaporthaceae</taxon>
        <taxon>Magnaporthiopsis</taxon>
    </lineage>
</organism>
<gene>
    <name evidence="7" type="ORF">MAPG_08515</name>
</gene>
<evidence type="ECO:0000256" key="4">
    <source>
        <dbReference type="ARBA" id="ARBA00023136"/>
    </source>
</evidence>
<evidence type="ECO:0000256" key="5">
    <source>
        <dbReference type="SAM" id="MobiDB-lite"/>
    </source>
</evidence>
<keyword evidence="2 6" id="KW-0812">Transmembrane</keyword>
<dbReference type="EMBL" id="GL876973">
    <property type="protein sequence ID" value="KLU89544.1"/>
    <property type="molecule type" value="Genomic_DNA"/>
</dbReference>
<dbReference type="Pfam" id="PF04193">
    <property type="entry name" value="PQ-loop"/>
    <property type="match status" value="2"/>
</dbReference>
<dbReference type="InterPro" id="IPR006603">
    <property type="entry name" value="PQ-loop_rpt"/>
</dbReference>
<reference evidence="7" key="1">
    <citation type="submission" date="2010-05" db="EMBL/GenBank/DDBJ databases">
        <title>The Genome Sequence of Magnaporthe poae strain ATCC 64411.</title>
        <authorList>
            <consortium name="The Broad Institute Genome Sequencing Platform"/>
            <consortium name="Broad Institute Genome Sequencing Center for Infectious Disease"/>
            <person name="Ma L.-J."/>
            <person name="Dead R."/>
            <person name="Young S."/>
            <person name="Zeng Q."/>
            <person name="Koehrsen M."/>
            <person name="Alvarado L."/>
            <person name="Berlin A."/>
            <person name="Chapman S.B."/>
            <person name="Chen Z."/>
            <person name="Freedman E."/>
            <person name="Gellesch M."/>
            <person name="Goldberg J."/>
            <person name="Griggs A."/>
            <person name="Gujja S."/>
            <person name="Heilman E.R."/>
            <person name="Heiman D."/>
            <person name="Hepburn T."/>
            <person name="Howarth C."/>
            <person name="Jen D."/>
            <person name="Larson L."/>
            <person name="Mehta T."/>
            <person name="Neiman D."/>
            <person name="Pearson M."/>
            <person name="Roberts A."/>
            <person name="Saif S."/>
            <person name="Shea T."/>
            <person name="Shenoy N."/>
            <person name="Sisk P."/>
            <person name="Stolte C."/>
            <person name="Sykes S."/>
            <person name="Walk T."/>
            <person name="White J."/>
            <person name="Yandava C."/>
            <person name="Haas B."/>
            <person name="Nusbaum C."/>
            <person name="Birren B."/>
        </authorList>
    </citation>
    <scope>NUCLEOTIDE SEQUENCE</scope>
    <source>
        <strain evidence="7">ATCC 64411</strain>
    </source>
</reference>
<dbReference type="Proteomes" id="UP000011715">
    <property type="component" value="Unassembled WGS sequence"/>
</dbReference>
<evidence type="ECO:0000256" key="2">
    <source>
        <dbReference type="ARBA" id="ARBA00022692"/>
    </source>
</evidence>
<accession>A0A0C4E7K2</accession>
<evidence type="ECO:0000313" key="9">
    <source>
        <dbReference type="Proteomes" id="UP000011715"/>
    </source>
</evidence>
<feature type="transmembrane region" description="Helical" evidence="6">
    <location>
        <begin position="46"/>
        <end position="69"/>
    </location>
</feature>
<dbReference type="SMART" id="SM00679">
    <property type="entry name" value="CTNS"/>
    <property type="match status" value="2"/>
</dbReference>
<dbReference type="VEuPathDB" id="FungiDB:MAPG_08515"/>
<reference evidence="9" key="2">
    <citation type="submission" date="2010-05" db="EMBL/GenBank/DDBJ databases">
        <title>The genome sequence of Magnaporthe poae strain ATCC 64411.</title>
        <authorList>
            <person name="Ma L.-J."/>
            <person name="Dead R."/>
            <person name="Young S."/>
            <person name="Zeng Q."/>
            <person name="Koehrsen M."/>
            <person name="Alvarado L."/>
            <person name="Berlin A."/>
            <person name="Chapman S.B."/>
            <person name="Chen Z."/>
            <person name="Freedman E."/>
            <person name="Gellesch M."/>
            <person name="Goldberg J."/>
            <person name="Griggs A."/>
            <person name="Gujja S."/>
            <person name="Heilman E.R."/>
            <person name="Heiman D."/>
            <person name="Hepburn T."/>
            <person name="Howarth C."/>
            <person name="Jen D."/>
            <person name="Larson L."/>
            <person name="Mehta T."/>
            <person name="Neiman D."/>
            <person name="Pearson M."/>
            <person name="Roberts A."/>
            <person name="Saif S."/>
            <person name="Shea T."/>
            <person name="Shenoy N."/>
            <person name="Sisk P."/>
            <person name="Stolte C."/>
            <person name="Sykes S."/>
            <person name="Walk T."/>
            <person name="White J."/>
            <person name="Yandava C."/>
            <person name="Haas B."/>
            <person name="Nusbaum C."/>
            <person name="Birren B."/>
        </authorList>
    </citation>
    <scope>NUCLEOTIDE SEQUENCE [LARGE SCALE GENOMIC DNA]</scope>
    <source>
        <strain evidence="9">ATCC 64411 / 73-15</strain>
    </source>
</reference>
<dbReference type="OrthoDB" id="407617at2759"/>
<reference evidence="7" key="3">
    <citation type="submission" date="2011-03" db="EMBL/GenBank/DDBJ databases">
        <title>Annotation of Magnaporthe poae ATCC 64411.</title>
        <authorList>
            <person name="Ma L.-J."/>
            <person name="Dead R."/>
            <person name="Young S.K."/>
            <person name="Zeng Q."/>
            <person name="Gargeya S."/>
            <person name="Fitzgerald M."/>
            <person name="Haas B."/>
            <person name="Abouelleil A."/>
            <person name="Alvarado L."/>
            <person name="Arachchi H.M."/>
            <person name="Berlin A."/>
            <person name="Brown A."/>
            <person name="Chapman S.B."/>
            <person name="Chen Z."/>
            <person name="Dunbar C."/>
            <person name="Freedman E."/>
            <person name="Gearin G."/>
            <person name="Gellesch M."/>
            <person name="Goldberg J."/>
            <person name="Griggs A."/>
            <person name="Gujja S."/>
            <person name="Heiman D."/>
            <person name="Howarth C."/>
            <person name="Larson L."/>
            <person name="Lui A."/>
            <person name="MacDonald P.J.P."/>
            <person name="Mehta T."/>
            <person name="Montmayeur A."/>
            <person name="Murphy C."/>
            <person name="Neiman D."/>
            <person name="Pearson M."/>
            <person name="Priest M."/>
            <person name="Roberts A."/>
            <person name="Saif S."/>
            <person name="Shea T."/>
            <person name="Shenoy N."/>
            <person name="Sisk P."/>
            <person name="Stolte C."/>
            <person name="Sykes S."/>
            <person name="Yandava C."/>
            <person name="Wortman J."/>
            <person name="Nusbaum C."/>
            <person name="Birren B."/>
        </authorList>
    </citation>
    <scope>NUCLEOTIDE SEQUENCE</scope>
    <source>
        <strain evidence="7">ATCC 64411</strain>
    </source>
</reference>
<sequence length="327" mass="36047">MSTYEIPNFNTQRIVRHHQLIAYYLLIPATGRSLRYRELLEMDNAIAANLLGTLGAVCWSIQLIPQIVLNYRRHNTIGLQPSMMMLWAWAGIPLGVYNITENFNIALQIQPQLLTILSLLTWAQCCYYDWKHWPISRCLAVTVPIAALMAGVQTALVFALRTAKRDADAHRTWPSTLMAVLSAVLLAAGVLRHYWDIYRHRSVRGISFLFVGIDAAGDVFSLASVFFQPKLDFLGMAIYGTELVLWLGVFAAGGYFNFTPWARARLWSASEPRPGSGESGAGASGGGVMRQHVPSSTSVFRTASLDITGGGARSRPGFVMGDPSPTP</sequence>
<evidence type="ECO:0000313" key="8">
    <source>
        <dbReference type="EnsemblFungi" id="MAPG_08515T0"/>
    </source>
</evidence>
<feature type="region of interest" description="Disordered" evidence="5">
    <location>
        <begin position="307"/>
        <end position="327"/>
    </location>
</feature>
<dbReference type="eggNOG" id="KOG2913">
    <property type="taxonomic scope" value="Eukaryota"/>
</dbReference>
<reference evidence="8" key="5">
    <citation type="submission" date="2015-06" db="UniProtKB">
        <authorList>
            <consortium name="EnsemblFungi"/>
        </authorList>
    </citation>
    <scope>IDENTIFICATION</scope>
    <source>
        <strain evidence="8">ATCC 64411</strain>
    </source>
</reference>
<feature type="transmembrane region" description="Helical" evidence="6">
    <location>
        <begin position="172"/>
        <end position="194"/>
    </location>
</feature>
<dbReference type="GO" id="GO:0016020">
    <property type="term" value="C:membrane"/>
    <property type="evidence" value="ECO:0007669"/>
    <property type="project" value="UniProtKB-SubCell"/>
</dbReference>
<reference evidence="8" key="4">
    <citation type="journal article" date="2015" name="G3 (Bethesda)">
        <title>Genome sequences of three phytopathogenic species of the Magnaporthaceae family of fungi.</title>
        <authorList>
            <person name="Okagaki L.H."/>
            <person name="Nunes C.C."/>
            <person name="Sailsbery J."/>
            <person name="Clay B."/>
            <person name="Brown D."/>
            <person name="John T."/>
            <person name="Oh Y."/>
            <person name="Young N."/>
            <person name="Fitzgerald M."/>
            <person name="Haas B.J."/>
            <person name="Zeng Q."/>
            <person name="Young S."/>
            <person name="Adiconis X."/>
            <person name="Fan L."/>
            <person name="Levin J.Z."/>
            <person name="Mitchell T.K."/>
            <person name="Okubara P.A."/>
            <person name="Farman M.L."/>
            <person name="Kohn L.M."/>
            <person name="Birren B."/>
            <person name="Ma L.-J."/>
            <person name="Dean R.A."/>
        </authorList>
    </citation>
    <scope>NUCLEOTIDE SEQUENCE</scope>
    <source>
        <strain evidence="8">ATCC 64411 / 73-15</strain>
    </source>
</reference>
<feature type="transmembrane region" description="Helical" evidence="6">
    <location>
        <begin position="139"/>
        <end position="160"/>
    </location>
</feature>
<feature type="region of interest" description="Disordered" evidence="5">
    <location>
        <begin position="273"/>
        <end position="295"/>
    </location>
</feature>